<dbReference type="InterPro" id="IPR050659">
    <property type="entry name" value="Peptidase_M24B"/>
</dbReference>
<comment type="caution">
    <text evidence="3">The sequence shown here is derived from an EMBL/GenBank/DDBJ whole genome shotgun (WGS) entry which is preliminary data.</text>
</comment>
<dbReference type="GO" id="GO:0004177">
    <property type="term" value="F:aminopeptidase activity"/>
    <property type="evidence" value="ECO:0007669"/>
    <property type="project" value="UniProtKB-KW"/>
</dbReference>
<keyword evidence="3" id="KW-0031">Aminopeptidase</keyword>
<proteinExistence type="predicted"/>
<feature type="domain" description="Peptidase M24" evidence="1">
    <location>
        <begin position="161"/>
        <end position="370"/>
    </location>
</feature>
<feature type="domain" description="Creatinase N-terminal" evidence="2">
    <location>
        <begin position="17"/>
        <end position="153"/>
    </location>
</feature>
<dbReference type="InterPro" id="IPR036005">
    <property type="entry name" value="Creatinase/aminopeptidase-like"/>
</dbReference>
<evidence type="ECO:0000259" key="2">
    <source>
        <dbReference type="Pfam" id="PF01321"/>
    </source>
</evidence>
<protein>
    <submittedName>
        <fullName evidence="3">Aminopeptidase P family protein</fullName>
    </submittedName>
</protein>
<name>A0A6B0YQJ5_9CHLR</name>
<dbReference type="SUPFAM" id="SSF55920">
    <property type="entry name" value="Creatinase/aminopeptidase"/>
    <property type="match status" value="1"/>
</dbReference>
<gene>
    <name evidence="3" type="ORF">F4Y42_06990</name>
</gene>
<evidence type="ECO:0000259" key="1">
    <source>
        <dbReference type="Pfam" id="PF00557"/>
    </source>
</evidence>
<reference evidence="3" key="1">
    <citation type="submission" date="2019-09" db="EMBL/GenBank/DDBJ databases">
        <title>Characterisation of the sponge microbiome using genome-centric metagenomics.</title>
        <authorList>
            <person name="Engelberts J.P."/>
            <person name="Robbins S.J."/>
            <person name="De Goeij J.M."/>
            <person name="Aranda M."/>
            <person name="Bell S.C."/>
            <person name="Webster N.S."/>
        </authorList>
    </citation>
    <scope>NUCLEOTIDE SEQUENCE</scope>
    <source>
        <strain evidence="3">SB0664_bin_27</strain>
    </source>
</reference>
<accession>A0A6B0YQJ5</accession>
<dbReference type="Pfam" id="PF01321">
    <property type="entry name" value="Creatinase_N"/>
    <property type="match status" value="1"/>
</dbReference>
<dbReference type="Gene3D" id="3.40.350.10">
    <property type="entry name" value="Creatinase/prolidase N-terminal domain"/>
    <property type="match status" value="1"/>
</dbReference>
<dbReference type="AlphaFoldDB" id="A0A6B0YQJ5"/>
<dbReference type="PANTHER" id="PTHR46112">
    <property type="entry name" value="AMINOPEPTIDASE"/>
    <property type="match status" value="1"/>
</dbReference>
<dbReference type="Pfam" id="PF00557">
    <property type="entry name" value="Peptidase_M24"/>
    <property type="match status" value="1"/>
</dbReference>
<dbReference type="CDD" id="cd01066">
    <property type="entry name" value="APP_MetAP"/>
    <property type="match status" value="1"/>
</dbReference>
<keyword evidence="3" id="KW-0378">Hydrolase</keyword>
<dbReference type="PANTHER" id="PTHR46112:SF3">
    <property type="entry name" value="AMINOPEPTIDASE YPDF"/>
    <property type="match status" value="1"/>
</dbReference>
<evidence type="ECO:0000313" key="3">
    <source>
        <dbReference type="EMBL" id="MXY93183.1"/>
    </source>
</evidence>
<dbReference type="Gene3D" id="3.90.230.10">
    <property type="entry name" value="Creatinase/methionine aminopeptidase superfamily"/>
    <property type="match status" value="1"/>
</dbReference>
<keyword evidence="3" id="KW-0645">Protease</keyword>
<dbReference type="InterPro" id="IPR000587">
    <property type="entry name" value="Creatinase_N"/>
</dbReference>
<dbReference type="SUPFAM" id="SSF53092">
    <property type="entry name" value="Creatinase/prolidase N-terminal domain"/>
    <property type="match status" value="1"/>
</dbReference>
<dbReference type="EMBL" id="VXRG01000061">
    <property type="protein sequence ID" value="MXY93183.1"/>
    <property type="molecule type" value="Genomic_DNA"/>
</dbReference>
<organism evidence="3">
    <name type="scientific">Caldilineaceae bacterium SB0664_bin_27</name>
    <dbReference type="NCBI Taxonomy" id="2605260"/>
    <lineage>
        <taxon>Bacteria</taxon>
        <taxon>Bacillati</taxon>
        <taxon>Chloroflexota</taxon>
        <taxon>Caldilineae</taxon>
        <taxon>Caldilineales</taxon>
        <taxon>Caldilineaceae</taxon>
    </lineage>
</organism>
<sequence length="383" mass="42119">MGIPKENWFTLEEYHSRLAAARKKMADREIDVLLIFGAGNVFYLTGYNSVNSWDFQCCIVPDSGDPILLIFNFELGRFLASSWLSEPALYTAQDDPVASLVNLLDDQKLRSRRLGIEENSPNLGVKNYRRLRQMLDGSQWTDASGLVDEVRLVKSEAEIAYMREAGRLTQLGAEAALAAVAEGVYDHTVTSAAYEVMRCNGSDFMCIEPIVAAGYRSGLAHSTVGHIPIQHGDSVFIELGACVRRYTAPIMRTTVVGPAPPERQELNDAAQLAVQTIVETARAGVPTSDVATAALQKAIKPIEDRIQFHYNFGYSVGIGFPPDWLEPIHFFIQLHNHAPLQAGMTFHLPFTLRVLGEYGAGTSETILITETGCEVLTRGQAAP</sequence>
<dbReference type="InterPro" id="IPR000994">
    <property type="entry name" value="Pept_M24"/>
</dbReference>
<dbReference type="InterPro" id="IPR029149">
    <property type="entry name" value="Creatin/AminoP/Spt16_N"/>
</dbReference>